<dbReference type="SUPFAM" id="SSF50494">
    <property type="entry name" value="Trypsin-like serine proteases"/>
    <property type="match status" value="1"/>
</dbReference>
<reference evidence="2" key="1">
    <citation type="submission" date="2020-10" db="EMBL/GenBank/DDBJ databases">
        <authorList>
            <person name="Gilroy R."/>
        </authorList>
    </citation>
    <scope>NUCLEOTIDE SEQUENCE</scope>
    <source>
        <strain evidence="2">ChiW16-3235</strain>
    </source>
</reference>
<evidence type="ECO:0000313" key="2">
    <source>
        <dbReference type="EMBL" id="HIR66903.1"/>
    </source>
</evidence>
<evidence type="ECO:0000313" key="3">
    <source>
        <dbReference type="Proteomes" id="UP000823913"/>
    </source>
</evidence>
<sequence>MHISEKVKRAVFALLCAIICCISFSTVAVYADEREIYLGGFAAGFVLNTTTVEVVGLCDVLSADGIGSPARESGIKAGDIIEKVNDVEIDSTSDLNKALAQPYKNYTVTIQRGGELMNLPVNPVTDKASGQKKLGMLVKDSVNGIGTVTFVDKTKNVIASLGHPVTDSAKNIMEINGGSIYSCAIYGVKRGMRGNPGELKGSIESNYMIGAVNKNCSCGIFGEVSSELDTSNLQKIKTANIGEVQMGKATIYSTVDSNTTCEYDISIVKVDAFNKDNRNFVIKIDDSDLIDLSGGIVQGMSGSPIVQNGKLIGAVTHVFVNDPTRGYGIAIDKMLNSY</sequence>
<dbReference type="InterPro" id="IPR041489">
    <property type="entry name" value="PDZ_6"/>
</dbReference>
<dbReference type="SUPFAM" id="SSF50156">
    <property type="entry name" value="PDZ domain-like"/>
    <property type="match status" value="1"/>
</dbReference>
<protein>
    <submittedName>
        <fullName evidence="2">PDZ domain-containing protein</fullName>
    </submittedName>
</protein>
<name>A0A9D1E5R7_9FIRM</name>
<dbReference type="InterPro" id="IPR009003">
    <property type="entry name" value="Peptidase_S1_PA"/>
</dbReference>
<accession>A0A9D1E5R7</accession>
<comment type="caution">
    <text evidence="2">The sequence shown here is derived from an EMBL/GenBank/DDBJ whole genome shotgun (WGS) entry which is preliminary data.</text>
</comment>
<dbReference type="Pfam" id="PF05580">
    <property type="entry name" value="Peptidase_S55"/>
    <property type="match status" value="1"/>
</dbReference>
<dbReference type="PROSITE" id="PS51494">
    <property type="entry name" value="SPOIVB"/>
    <property type="match status" value="1"/>
</dbReference>
<dbReference type="InterPro" id="IPR008763">
    <property type="entry name" value="Peptidase_S55"/>
</dbReference>
<dbReference type="InterPro" id="IPR036034">
    <property type="entry name" value="PDZ_sf"/>
</dbReference>
<dbReference type="AlphaFoldDB" id="A0A9D1E5R7"/>
<gene>
    <name evidence="2" type="ORF">IAB94_02500</name>
</gene>
<proteinExistence type="predicted"/>
<dbReference type="EMBL" id="DVHK01000059">
    <property type="protein sequence ID" value="HIR66903.1"/>
    <property type="molecule type" value="Genomic_DNA"/>
</dbReference>
<dbReference type="Gene3D" id="2.30.42.10">
    <property type="match status" value="1"/>
</dbReference>
<reference evidence="2" key="2">
    <citation type="journal article" date="2021" name="PeerJ">
        <title>Extensive microbial diversity within the chicken gut microbiome revealed by metagenomics and culture.</title>
        <authorList>
            <person name="Gilroy R."/>
            <person name="Ravi A."/>
            <person name="Getino M."/>
            <person name="Pursley I."/>
            <person name="Horton D.L."/>
            <person name="Alikhan N.F."/>
            <person name="Baker D."/>
            <person name="Gharbi K."/>
            <person name="Hall N."/>
            <person name="Watson M."/>
            <person name="Adriaenssens E.M."/>
            <person name="Foster-Nyarko E."/>
            <person name="Jarju S."/>
            <person name="Secka A."/>
            <person name="Antonio M."/>
            <person name="Oren A."/>
            <person name="Chaudhuri R.R."/>
            <person name="La Ragione R."/>
            <person name="Hildebrand F."/>
            <person name="Pallen M.J."/>
        </authorList>
    </citation>
    <scope>NUCLEOTIDE SEQUENCE</scope>
    <source>
        <strain evidence="2">ChiW16-3235</strain>
    </source>
</reference>
<evidence type="ECO:0000259" key="1">
    <source>
        <dbReference type="PROSITE" id="PS51494"/>
    </source>
</evidence>
<dbReference type="Proteomes" id="UP000823913">
    <property type="component" value="Unassembled WGS sequence"/>
</dbReference>
<feature type="domain" description="Peptidase S55" evidence="1">
    <location>
        <begin position="115"/>
        <end position="338"/>
    </location>
</feature>
<dbReference type="Pfam" id="PF17820">
    <property type="entry name" value="PDZ_6"/>
    <property type="match status" value="1"/>
</dbReference>
<organism evidence="2 3">
    <name type="scientific">Candidatus Coproplasma avicola</name>
    <dbReference type="NCBI Taxonomy" id="2840744"/>
    <lineage>
        <taxon>Bacteria</taxon>
        <taxon>Bacillati</taxon>
        <taxon>Bacillota</taxon>
        <taxon>Clostridia</taxon>
        <taxon>Eubacteriales</taxon>
        <taxon>Candidatus Coproplasma</taxon>
    </lineage>
</organism>